<gene>
    <name evidence="6" type="ORF">ICJ83_05630</name>
</gene>
<feature type="domain" description="Sulfatase N-terminal" evidence="5">
    <location>
        <begin position="27"/>
        <end position="332"/>
    </location>
</feature>
<evidence type="ECO:0000313" key="6">
    <source>
        <dbReference type="EMBL" id="MBD0831608.1"/>
    </source>
</evidence>
<evidence type="ECO:0000256" key="4">
    <source>
        <dbReference type="ARBA" id="ARBA00022837"/>
    </source>
</evidence>
<dbReference type="SUPFAM" id="SSF53649">
    <property type="entry name" value="Alkaline phosphatase-like"/>
    <property type="match status" value="1"/>
</dbReference>
<evidence type="ECO:0000313" key="7">
    <source>
        <dbReference type="Proteomes" id="UP000600588"/>
    </source>
</evidence>
<dbReference type="EMBL" id="JACVXB010000002">
    <property type="protein sequence ID" value="MBD0831608.1"/>
    <property type="molecule type" value="Genomic_DNA"/>
</dbReference>
<protein>
    <submittedName>
        <fullName evidence="6">Sulfatase</fullName>
    </submittedName>
</protein>
<dbReference type="GO" id="GO:0046872">
    <property type="term" value="F:metal ion binding"/>
    <property type="evidence" value="ECO:0007669"/>
    <property type="project" value="UniProtKB-KW"/>
</dbReference>
<dbReference type="Gene3D" id="3.30.1120.10">
    <property type="match status" value="1"/>
</dbReference>
<keyword evidence="3" id="KW-0378">Hydrolase</keyword>
<dbReference type="PROSITE" id="PS00149">
    <property type="entry name" value="SULFATASE_2"/>
    <property type="match status" value="1"/>
</dbReference>
<reference evidence="6 7" key="1">
    <citation type="submission" date="2020-09" db="EMBL/GenBank/DDBJ databases">
        <title>TT11 complete genome.</title>
        <authorList>
            <person name="Wu Z."/>
        </authorList>
    </citation>
    <scope>NUCLEOTIDE SEQUENCE [LARGE SCALE GENOMIC DNA]</scope>
    <source>
        <strain evidence="6 7">TT11</strain>
    </source>
</reference>
<dbReference type="PANTHER" id="PTHR42693:SF53">
    <property type="entry name" value="ENDO-4-O-SULFATASE"/>
    <property type="match status" value="1"/>
</dbReference>
<comment type="similarity">
    <text evidence="1">Belongs to the sulfatase family.</text>
</comment>
<dbReference type="InterPro" id="IPR017850">
    <property type="entry name" value="Alkaline_phosphatase_core_sf"/>
</dbReference>
<evidence type="ECO:0000256" key="1">
    <source>
        <dbReference type="ARBA" id="ARBA00008779"/>
    </source>
</evidence>
<organism evidence="6 7">
    <name type="scientific">Aestuariibaculum sediminum</name>
    <dbReference type="NCBI Taxonomy" id="2770637"/>
    <lineage>
        <taxon>Bacteria</taxon>
        <taxon>Pseudomonadati</taxon>
        <taxon>Bacteroidota</taxon>
        <taxon>Flavobacteriia</taxon>
        <taxon>Flavobacteriales</taxon>
        <taxon>Flavobacteriaceae</taxon>
    </lineage>
</organism>
<dbReference type="PANTHER" id="PTHR42693">
    <property type="entry name" value="ARYLSULFATASE FAMILY MEMBER"/>
    <property type="match status" value="1"/>
</dbReference>
<keyword evidence="2" id="KW-0479">Metal-binding</keyword>
<sequence>MILNSFKYLLVAIFIGITSIKAQSQQPNIIIFFTDDQGFGDLGCYGAKGFETPNADNLASEGIRFTNFYVPATVCTPSRAGILTGRYPKRSGLHEAVLFPFSENGLPLQEYTMAELLKDAGYETWCVGKWHLGHKEEFMPNNQGFDDFFGVPYSNDMDNYYYARSDFQAPPLPLYRNKVLVEHGPNQEFLTTRYTEESIHKIKNRDPNKPFLLYLAHNMPHVPLHVSPKFKGKSTLGLYGDVIMELDWSIGEIVNTLKAEGIYDNTIFILTSDNGPDLGSAGPLRGKKAQTWEGGQRVPGIVVWPKKIPKNEECKEPLSTLDLFPTLARFAGAHIPDNLILDGKDVGALWLNPKTEKLKARPFFYYARNGGLEAVRYGKWKLHIKKSMGWDQIKLGDFELALYNLENDISELNNVAEKHPGLVKKLKSLINEHAI</sequence>
<dbReference type="CDD" id="cd16026">
    <property type="entry name" value="GALNS_like"/>
    <property type="match status" value="1"/>
</dbReference>
<dbReference type="Pfam" id="PF00884">
    <property type="entry name" value="Sulfatase"/>
    <property type="match status" value="1"/>
</dbReference>
<keyword evidence="7" id="KW-1185">Reference proteome</keyword>
<evidence type="ECO:0000256" key="3">
    <source>
        <dbReference type="ARBA" id="ARBA00022801"/>
    </source>
</evidence>
<proteinExistence type="inferred from homology"/>
<dbReference type="InterPro" id="IPR000917">
    <property type="entry name" value="Sulfatase_N"/>
</dbReference>
<accession>A0A8J6PZ54</accession>
<dbReference type="Proteomes" id="UP000600588">
    <property type="component" value="Unassembled WGS sequence"/>
</dbReference>
<comment type="caution">
    <text evidence="6">The sequence shown here is derived from an EMBL/GenBank/DDBJ whole genome shotgun (WGS) entry which is preliminary data.</text>
</comment>
<evidence type="ECO:0000259" key="5">
    <source>
        <dbReference type="Pfam" id="PF00884"/>
    </source>
</evidence>
<name>A0A8J6PZ54_9FLAO</name>
<dbReference type="Gene3D" id="3.40.720.10">
    <property type="entry name" value="Alkaline Phosphatase, subunit A"/>
    <property type="match status" value="1"/>
</dbReference>
<keyword evidence="4" id="KW-0106">Calcium</keyword>
<dbReference type="AlphaFoldDB" id="A0A8J6PZ54"/>
<evidence type="ECO:0000256" key="2">
    <source>
        <dbReference type="ARBA" id="ARBA00022723"/>
    </source>
</evidence>
<dbReference type="GO" id="GO:0004065">
    <property type="term" value="F:arylsulfatase activity"/>
    <property type="evidence" value="ECO:0007669"/>
    <property type="project" value="TreeGrafter"/>
</dbReference>
<dbReference type="InterPro" id="IPR024607">
    <property type="entry name" value="Sulfatase_CS"/>
</dbReference>
<dbReference type="InterPro" id="IPR050738">
    <property type="entry name" value="Sulfatase"/>
</dbReference>